<reference evidence="1" key="1">
    <citation type="submission" date="2021-01" db="UniProtKB">
        <authorList>
            <consortium name="EnsemblPlants"/>
        </authorList>
    </citation>
    <scope>IDENTIFICATION</scope>
</reference>
<evidence type="ECO:0000313" key="1">
    <source>
        <dbReference type="EnsemblPlants" id="Kaladp0034s0013.1.v1.1"/>
    </source>
</evidence>
<proteinExistence type="predicted"/>
<dbReference type="EnsemblPlants" id="Kaladp0034s0013.1.v1.1">
    <property type="protein sequence ID" value="Kaladp0034s0013.1.v1.1"/>
    <property type="gene ID" value="Kaladp0034s0013.v1.1"/>
</dbReference>
<dbReference type="Proteomes" id="UP000594263">
    <property type="component" value="Unplaced"/>
</dbReference>
<dbReference type="Gramene" id="Kaladp0034s0013.1.v1.1">
    <property type="protein sequence ID" value="Kaladp0034s0013.1.v1.1"/>
    <property type="gene ID" value="Kaladp0034s0013.v1.1"/>
</dbReference>
<accession>A0A7N0TDW1</accession>
<name>A0A7N0TDW1_KALFE</name>
<dbReference type="AlphaFoldDB" id="A0A7N0TDW1"/>
<organism evidence="1 2">
    <name type="scientific">Kalanchoe fedtschenkoi</name>
    <name type="common">Lavender scallops</name>
    <name type="synonym">South American air plant</name>
    <dbReference type="NCBI Taxonomy" id="63787"/>
    <lineage>
        <taxon>Eukaryota</taxon>
        <taxon>Viridiplantae</taxon>
        <taxon>Streptophyta</taxon>
        <taxon>Embryophyta</taxon>
        <taxon>Tracheophyta</taxon>
        <taxon>Spermatophyta</taxon>
        <taxon>Magnoliopsida</taxon>
        <taxon>eudicotyledons</taxon>
        <taxon>Gunneridae</taxon>
        <taxon>Pentapetalae</taxon>
        <taxon>Saxifragales</taxon>
        <taxon>Crassulaceae</taxon>
        <taxon>Kalanchoe</taxon>
    </lineage>
</organism>
<protein>
    <submittedName>
        <fullName evidence="1">Uncharacterized protein</fullName>
    </submittedName>
</protein>
<sequence>MRLDFQKRRFQFVGFVVGVVVLSIATEKCRQLVGEGASSKSGQFTILNCFDMGFGSVACGVKEGIKLYIYNIKSAHVGMVRQKAIETALADATAQGLAANLASKFAQKECEKAAKLVTC</sequence>
<evidence type="ECO:0000313" key="2">
    <source>
        <dbReference type="Proteomes" id="UP000594263"/>
    </source>
</evidence>
<dbReference type="PANTHER" id="PTHR35702">
    <property type="entry name" value="EXPRESSED PROTEIN"/>
    <property type="match status" value="1"/>
</dbReference>
<dbReference type="PANTHER" id="PTHR35702:SF1">
    <property type="entry name" value="EXPRESSED PROTEIN"/>
    <property type="match status" value="1"/>
</dbReference>
<keyword evidence="2" id="KW-1185">Reference proteome</keyword>